<feature type="transmembrane region" description="Helical" evidence="3">
    <location>
        <begin position="158"/>
        <end position="175"/>
    </location>
</feature>
<keyword evidence="3" id="KW-1133">Transmembrane helix</keyword>
<dbReference type="GO" id="GO:0043488">
    <property type="term" value="P:regulation of mRNA stability"/>
    <property type="evidence" value="ECO:0007669"/>
    <property type="project" value="TreeGrafter"/>
</dbReference>
<keyword evidence="3" id="KW-0812">Transmembrane</keyword>
<evidence type="ECO:0000313" key="6">
    <source>
        <dbReference type="Proteomes" id="UP000254293"/>
    </source>
</evidence>
<dbReference type="InterPro" id="IPR010718">
    <property type="entry name" value="DUF1294"/>
</dbReference>
<dbReference type="SMART" id="SM00357">
    <property type="entry name" value="CSP"/>
    <property type="match status" value="1"/>
</dbReference>
<dbReference type="EMBL" id="UGJJ01000002">
    <property type="protein sequence ID" value="STR02982.1"/>
    <property type="molecule type" value="Genomic_DNA"/>
</dbReference>
<dbReference type="InterPro" id="IPR019844">
    <property type="entry name" value="CSD_CS"/>
</dbReference>
<dbReference type="RefSeq" id="WP_115308843.1">
    <property type="nucleotide sequence ID" value="NZ_CP091516.1"/>
</dbReference>
<proteinExistence type="predicted"/>
<reference evidence="5 6" key="1">
    <citation type="submission" date="2018-06" db="EMBL/GenBank/DDBJ databases">
        <authorList>
            <consortium name="Pathogen Informatics"/>
            <person name="Doyle S."/>
        </authorList>
    </citation>
    <scope>NUCLEOTIDE SEQUENCE [LARGE SCALE GENOMIC DNA]</scope>
    <source>
        <strain evidence="5 6">NCTC13336</strain>
    </source>
</reference>
<dbReference type="CDD" id="cd04458">
    <property type="entry name" value="CSP_CDS"/>
    <property type="match status" value="1"/>
</dbReference>
<dbReference type="InterPro" id="IPR011129">
    <property type="entry name" value="CSD"/>
</dbReference>
<dbReference type="GO" id="GO:0003730">
    <property type="term" value="F:mRNA 3'-UTR binding"/>
    <property type="evidence" value="ECO:0007669"/>
    <property type="project" value="TreeGrafter"/>
</dbReference>
<evidence type="ECO:0000259" key="4">
    <source>
        <dbReference type="PROSITE" id="PS51857"/>
    </source>
</evidence>
<dbReference type="GO" id="GO:0005829">
    <property type="term" value="C:cytosol"/>
    <property type="evidence" value="ECO:0007669"/>
    <property type="project" value="UniProtKB-ARBA"/>
</dbReference>
<evidence type="ECO:0000313" key="5">
    <source>
        <dbReference type="EMBL" id="STR02982.1"/>
    </source>
</evidence>
<feature type="domain" description="CSD" evidence="4">
    <location>
        <begin position="3"/>
        <end position="66"/>
    </location>
</feature>
<dbReference type="AlphaFoldDB" id="A0A377R4S7"/>
<dbReference type="PROSITE" id="PS00352">
    <property type="entry name" value="CSD_1"/>
    <property type="match status" value="1"/>
</dbReference>
<evidence type="ECO:0000256" key="3">
    <source>
        <dbReference type="SAM" id="Phobius"/>
    </source>
</evidence>
<feature type="transmembrane region" description="Helical" evidence="3">
    <location>
        <begin position="120"/>
        <end position="138"/>
    </location>
</feature>
<gene>
    <name evidence="5" type="ORF">NCTC13336_01870</name>
</gene>
<accession>A0A377R4S7</accession>
<evidence type="ECO:0000256" key="2">
    <source>
        <dbReference type="RuleBase" id="RU000408"/>
    </source>
</evidence>
<keyword evidence="6" id="KW-1185">Reference proteome</keyword>
<dbReference type="PROSITE" id="PS51857">
    <property type="entry name" value="CSD_2"/>
    <property type="match status" value="1"/>
</dbReference>
<dbReference type="Proteomes" id="UP000254293">
    <property type="component" value="Unassembled WGS sequence"/>
</dbReference>
<dbReference type="PANTHER" id="PTHR12962:SF1">
    <property type="entry name" value="COLD SHOCK DOMAIN-CONTAINING PROTEIN CG9705"/>
    <property type="match status" value="1"/>
</dbReference>
<dbReference type="Pfam" id="PF06961">
    <property type="entry name" value="DUF1294"/>
    <property type="match status" value="1"/>
</dbReference>
<feature type="transmembrane region" description="Helical" evidence="3">
    <location>
        <begin position="187"/>
        <end position="204"/>
    </location>
</feature>
<comment type="subcellular location">
    <subcellularLocation>
        <location evidence="2">Cytoplasm</location>
    </subcellularLocation>
</comment>
<keyword evidence="3" id="KW-0472">Membrane</keyword>
<dbReference type="Pfam" id="PF00313">
    <property type="entry name" value="CSD"/>
    <property type="match status" value="1"/>
</dbReference>
<dbReference type="SUPFAM" id="SSF50249">
    <property type="entry name" value="Nucleic acid-binding proteins"/>
    <property type="match status" value="1"/>
</dbReference>
<organism evidence="5 6">
    <name type="scientific">Kingella potus</name>
    <dbReference type="NCBI Taxonomy" id="265175"/>
    <lineage>
        <taxon>Bacteria</taxon>
        <taxon>Pseudomonadati</taxon>
        <taxon>Pseudomonadota</taxon>
        <taxon>Betaproteobacteria</taxon>
        <taxon>Neisseriales</taxon>
        <taxon>Neisseriaceae</taxon>
        <taxon>Kingella</taxon>
    </lineage>
</organism>
<protein>
    <submittedName>
        <fullName evidence="5">RNA chaperone/anti-terminator</fullName>
    </submittedName>
</protein>
<dbReference type="InterPro" id="IPR002059">
    <property type="entry name" value="CSP_DNA-bd"/>
</dbReference>
<sequence length="214" mass="24184">MDKQTGTVARWHDDKGYGFIRCDDNGREVFFHISQFRADRRPECGDRVAFALAERQGKTQAVSVQELAFVQRKAMARKRQEKQRQQQQQAFASGRSSQATVVAALYAGVAVLCAAGRLPWLLFAWYIVAGIITFAAYYSDKQAAQAGEWRIKEDTLHMLALLGGWGGALLAQAYMRHKSQKASFRSVFYATVFFNTAALLYLATRPAWFAVLWR</sequence>
<dbReference type="InterPro" id="IPR012340">
    <property type="entry name" value="NA-bd_OB-fold"/>
</dbReference>
<name>A0A377R4S7_9NEIS</name>
<dbReference type="OrthoDB" id="72963at2"/>
<dbReference type="PANTHER" id="PTHR12962">
    <property type="entry name" value="CALCIUM-REGULATED HEAT STABLE PROTEIN CRHSP-24-RELATED"/>
    <property type="match status" value="1"/>
</dbReference>
<dbReference type="InterPro" id="IPR052069">
    <property type="entry name" value="Ca-reg_mRNA-binding_domain"/>
</dbReference>
<dbReference type="Gene3D" id="2.40.50.140">
    <property type="entry name" value="Nucleic acid-binding proteins"/>
    <property type="match status" value="1"/>
</dbReference>
<evidence type="ECO:0000256" key="1">
    <source>
        <dbReference type="ARBA" id="ARBA00022553"/>
    </source>
</evidence>
<keyword evidence="1" id="KW-0597">Phosphoprotein</keyword>